<evidence type="ECO:0000313" key="5">
    <source>
        <dbReference type="Proteomes" id="UP001153069"/>
    </source>
</evidence>
<comment type="similarity">
    <text evidence="2">Belongs to the 3-beta-HSD family.</text>
</comment>
<dbReference type="InterPro" id="IPR050425">
    <property type="entry name" value="NAD(P)_dehydrat-like"/>
</dbReference>
<organism evidence="4 5">
    <name type="scientific">Seminavis robusta</name>
    <dbReference type="NCBI Taxonomy" id="568900"/>
    <lineage>
        <taxon>Eukaryota</taxon>
        <taxon>Sar</taxon>
        <taxon>Stramenopiles</taxon>
        <taxon>Ochrophyta</taxon>
        <taxon>Bacillariophyta</taxon>
        <taxon>Bacillariophyceae</taxon>
        <taxon>Bacillariophycidae</taxon>
        <taxon>Naviculales</taxon>
        <taxon>Naviculaceae</taxon>
        <taxon>Seminavis</taxon>
    </lineage>
</organism>
<dbReference type="PANTHER" id="PTHR10366:SF564">
    <property type="entry name" value="STEROL-4-ALPHA-CARBOXYLATE 3-DEHYDROGENASE, DECARBOXYLATING"/>
    <property type="match status" value="1"/>
</dbReference>
<protein>
    <submittedName>
        <fullName evidence="4">Anthocyanidin reductase ((2S)-flavan-3-ol-forming)</fullName>
    </submittedName>
</protein>
<dbReference type="EMBL" id="CAICTM010003446">
    <property type="protein sequence ID" value="CAB9531348.1"/>
    <property type="molecule type" value="Genomic_DNA"/>
</dbReference>
<dbReference type="PANTHER" id="PTHR10366">
    <property type="entry name" value="NAD DEPENDENT EPIMERASE/DEHYDRATASE"/>
    <property type="match status" value="1"/>
</dbReference>
<accession>A0A9N8F2A8</accession>
<dbReference type="FunFam" id="3.40.50.720:FF:000085">
    <property type="entry name" value="Dihydroflavonol reductase"/>
    <property type="match status" value="1"/>
</dbReference>
<evidence type="ECO:0000259" key="3">
    <source>
        <dbReference type="Pfam" id="PF01073"/>
    </source>
</evidence>
<feature type="domain" description="3-beta hydroxysteroid dehydrogenase/isomerase" evidence="3">
    <location>
        <begin position="16"/>
        <end position="273"/>
    </location>
</feature>
<reference evidence="4" key="1">
    <citation type="submission" date="2020-06" db="EMBL/GenBank/DDBJ databases">
        <authorList>
            <consortium name="Plant Systems Biology data submission"/>
        </authorList>
    </citation>
    <scope>NUCLEOTIDE SEQUENCE</scope>
    <source>
        <strain evidence="4">D6</strain>
    </source>
</reference>
<keyword evidence="5" id="KW-1185">Reference proteome</keyword>
<dbReference type="Proteomes" id="UP001153069">
    <property type="component" value="Unassembled WGS sequence"/>
</dbReference>
<dbReference type="InterPro" id="IPR002225">
    <property type="entry name" value="3Beta_OHSteriod_DH/Estase"/>
</dbReference>
<dbReference type="OrthoDB" id="40054at2759"/>
<dbReference type="SUPFAM" id="SSF51735">
    <property type="entry name" value="NAD(P)-binding Rossmann-fold domains"/>
    <property type="match status" value="1"/>
</dbReference>
<gene>
    <name evidence="4" type="ORF">SEMRO_3448_G348140.1</name>
</gene>
<evidence type="ECO:0000256" key="2">
    <source>
        <dbReference type="RuleBase" id="RU004475"/>
    </source>
</evidence>
<dbReference type="InterPro" id="IPR036291">
    <property type="entry name" value="NAD(P)-bd_dom_sf"/>
</dbReference>
<sequence>MPCTKELQIDKSLPVLVTGGTGYVAGVLISQLLDKGLTVHTTVRDPSKKDRIQYLQDVADKSSGSIKFFKADLLTPGAFEEAMQGCYAVFHTASPFTSEIKDPTKDLVEPAVHGTENVLLQCNKTPSVRRVVVTSSCVAIYTDAKETKEESPTNEETWNRTATLTHGPYALSKTLAEQKAWTIAGGQNHWTLCTINPSLVVGPGLKYHESSESFKLIKSLGSNDPNMAMGVPDFGLSCVDIRDVAAAHIAAAYLESAAGRHILSGPGYFISELAEAMGKKYADEYPIATKRLPGAMKYIMWVVAPFMGQGLDRKSVMDNVGYKCHFDNTKSKESLGIEYIPMETSVQEMYQQMIDEKVVEPITK</sequence>
<comment type="caution">
    <text evidence="4">The sequence shown here is derived from an EMBL/GenBank/DDBJ whole genome shotgun (WGS) entry which is preliminary data.</text>
</comment>
<dbReference type="GO" id="GO:0006694">
    <property type="term" value="P:steroid biosynthetic process"/>
    <property type="evidence" value="ECO:0007669"/>
    <property type="project" value="InterPro"/>
</dbReference>
<dbReference type="Gene3D" id="3.40.50.720">
    <property type="entry name" value="NAD(P)-binding Rossmann-like Domain"/>
    <property type="match status" value="1"/>
</dbReference>
<dbReference type="AlphaFoldDB" id="A0A9N8F2A8"/>
<keyword evidence="1 2" id="KW-0560">Oxidoreductase</keyword>
<proteinExistence type="inferred from homology"/>
<evidence type="ECO:0000313" key="4">
    <source>
        <dbReference type="EMBL" id="CAB9531348.1"/>
    </source>
</evidence>
<dbReference type="GO" id="GO:0016616">
    <property type="term" value="F:oxidoreductase activity, acting on the CH-OH group of donors, NAD or NADP as acceptor"/>
    <property type="evidence" value="ECO:0007669"/>
    <property type="project" value="InterPro"/>
</dbReference>
<dbReference type="Pfam" id="PF01073">
    <property type="entry name" value="3Beta_HSD"/>
    <property type="match status" value="1"/>
</dbReference>
<evidence type="ECO:0000256" key="1">
    <source>
        <dbReference type="ARBA" id="ARBA00023002"/>
    </source>
</evidence>
<name>A0A9N8F2A8_9STRA</name>